<organism evidence="1 2">
    <name type="scientific">Glomus cerebriforme</name>
    <dbReference type="NCBI Taxonomy" id="658196"/>
    <lineage>
        <taxon>Eukaryota</taxon>
        <taxon>Fungi</taxon>
        <taxon>Fungi incertae sedis</taxon>
        <taxon>Mucoromycota</taxon>
        <taxon>Glomeromycotina</taxon>
        <taxon>Glomeromycetes</taxon>
        <taxon>Glomerales</taxon>
        <taxon>Glomeraceae</taxon>
        <taxon>Glomus</taxon>
    </lineage>
</organism>
<proteinExistence type="predicted"/>
<name>A0A397SF10_9GLOM</name>
<gene>
    <name evidence="1" type="ORF">C1645_831685</name>
</gene>
<accession>A0A397SF10</accession>
<dbReference type="OrthoDB" id="2426888at2759"/>
<dbReference type="AlphaFoldDB" id="A0A397SF10"/>
<sequence>MSYLLLPEQAKKLITLEYKEAVYNLLQQIRDINNNEIEEWLSYYQQLYVLASLNQFISNIDPEIWLKSGSNTNNTEAAYFMENDLMKDVTKQLRSIINQDISNQKNKKSVIDLISDKLYTKPSSKRNLLFFINENKLLKKNQKEKNKEILTINKISELEIEERKMALKERAAKVRKKEAEAEVLEIANTQKKRKKDLIYFINNNNMLLYNISKLEIPINGKLIY</sequence>
<evidence type="ECO:0000313" key="1">
    <source>
        <dbReference type="EMBL" id="RIA84840.1"/>
    </source>
</evidence>
<dbReference type="Proteomes" id="UP000265703">
    <property type="component" value="Unassembled WGS sequence"/>
</dbReference>
<dbReference type="EMBL" id="QKYT01000465">
    <property type="protein sequence ID" value="RIA84840.1"/>
    <property type="molecule type" value="Genomic_DNA"/>
</dbReference>
<reference evidence="1 2" key="1">
    <citation type="submission" date="2018-06" db="EMBL/GenBank/DDBJ databases">
        <title>Comparative genomics reveals the genomic features of Rhizophagus irregularis, R. cerebriforme, R. diaphanum and Gigaspora rosea, and their symbiotic lifestyle signature.</title>
        <authorList>
            <person name="Morin E."/>
            <person name="San Clemente H."/>
            <person name="Chen E.C.H."/>
            <person name="De La Providencia I."/>
            <person name="Hainaut M."/>
            <person name="Kuo A."/>
            <person name="Kohler A."/>
            <person name="Murat C."/>
            <person name="Tang N."/>
            <person name="Roy S."/>
            <person name="Loubradou J."/>
            <person name="Henrissat B."/>
            <person name="Grigoriev I.V."/>
            <person name="Corradi N."/>
            <person name="Roux C."/>
            <person name="Martin F.M."/>
        </authorList>
    </citation>
    <scope>NUCLEOTIDE SEQUENCE [LARGE SCALE GENOMIC DNA]</scope>
    <source>
        <strain evidence="1 2">DAOM 227022</strain>
    </source>
</reference>
<evidence type="ECO:0000313" key="2">
    <source>
        <dbReference type="Proteomes" id="UP000265703"/>
    </source>
</evidence>
<keyword evidence="2" id="KW-1185">Reference proteome</keyword>
<protein>
    <submittedName>
        <fullName evidence="1">Uncharacterized protein</fullName>
    </submittedName>
</protein>
<comment type="caution">
    <text evidence="1">The sequence shown here is derived from an EMBL/GenBank/DDBJ whole genome shotgun (WGS) entry which is preliminary data.</text>
</comment>